<evidence type="ECO:0000313" key="4">
    <source>
        <dbReference type="EMBL" id="QEE15960.2"/>
    </source>
</evidence>
<evidence type="ECO:0000313" key="5">
    <source>
        <dbReference type="Proteomes" id="UP000321408"/>
    </source>
</evidence>
<dbReference type="AlphaFoldDB" id="A0A5B9DB35"/>
<dbReference type="InterPro" id="IPR043141">
    <property type="entry name" value="Ribosomal_uL10-like_sf"/>
</dbReference>
<gene>
    <name evidence="4" type="primary">rplJ</name>
    <name evidence="4" type="ORF">DSAG12_01788</name>
</gene>
<dbReference type="PANTHER" id="PTHR45699:SF3">
    <property type="entry name" value="LARGE RIBOSOMAL SUBUNIT PROTEIN UL10"/>
    <property type="match status" value="1"/>
</dbReference>
<dbReference type="Gene3D" id="3.30.70.1730">
    <property type="match status" value="1"/>
</dbReference>
<proteinExistence type="inferred from homology"/>
<dbReference type="Proteomes" id="UP000321408">
    <property type="component" value="Chromosome"/>
</dbReference>
<evidence type="ECO:0000256" key="2">
    <source>
        <dbReference type="ARBA" id="ARBA00022980"/>
    </source>
</evidence>
<dbReference type="GO" id="GO:0003735">
    <property type="term" value="F:structural constituent of ribosome"/>
    <property type="evidence" value="ECO:0007669"/>
    <property type="project" value="TreeGrafter"/>
</dbReference>
<dbReference type="PANTHER" id="PTHR45699">
    <property type="entry name" value="60S ACIDIC RIBOSOMAL PROTEIN P0"/>
    <property type="match status" value="1"/>
</dbReference>
<evidence type="ECO:0000256" key="1">
    <source>
        <dbReference type="ARBA" id="ARBA00008889"/>
    </source>
</evidence>
<dbReference type="EMBL" id="CP042905">
    <property type="protein sequence ID" value="QEE15960.2"/>
    <property type="molecule type" value="Genomic_DNA"/>
</dbReference>
<dbReference type="SUPFAM" id="SSF160369">
    <property type="entry name" value="Ribosomal protein L10-like"/>
    <property type="match status" value="1"/>
</dbReference>
<keyword evidence="3" id="KW-0687">Ribonucleoprotein</keyword>
<reference evidence="4 5" key="1">
    <citation type="journal article" date="2020" name="Nature">
        <title>Isolation of an archaeon at the prokaryote-eukaryote interface.</title>
        <authorList>
            <person name="Imachi H."/>
            <person name="Nobu M.K."/>
            <person name="Nakahara N."/>
            <person name="Morono Y."/>
            <person name="Ogawara M."/>
            <person name="Takaki Y."/>
            <person name="Takano Y."/>
            <person name="Uematsu K."/>
            <person name="Ikuta T."/>
            <person name="Ito M."/>
            <person name="Matsui Y."/>
            <person name="Miyazaki M."/>
            <person name="Murata K."/>
            <person name="Saito Y."/>
            <person name="Sakai S."/>
            <person name="Song C."/>
            <person name="Tasumi E."/>
            <person name="Yamanaka Y."/>
            <person name="Yamaguchi T."/>
            <person name="Kamagata Y."/>
            <person name="Tamaki H."/>
            <person name="Takai K."/>
        </authorList>
    </citation>
    <scope>NUCLEOTIDE SEQUENCE [LARGE SCALE GENOMIC DNA]</scope>
    <source>
        <strain evidence="4 5">MK-D1</strain>
    </source>
</reference>
<sequence>MVQRGKVSTTKIQEVEKISALVKDFKVIGLAKLEKVPAKALHNLRDTLRGDVIIRMSKKKLIQKAFKASKKKNLTELADNILGITAMLFTNMNPIKLAQFLESKAVKGPAKPGDLAPGDIVVKAGDTKIAPGPIISELSQNLKLQTLIKNGTIHIREDKVTHTVGQLIDTKQAQLLGRLGLEPMTIKLDFYSAWEDGEIIPTEVLHLNIDTILDNVRLAASEAINLSLELGIITSDTIKPLMAKAIRSSIALAVNLPIFIPEMVDQYMAKATREAIAINGAFFESEDQPESEEEPEPEKKEEEPSGLGNLFG</sequence>
<dbReference type="InterPro" id="IPR001790">
    <property type="entry name" value="Ribosomal_uL10"/>
</dbReference>
<reference evidence="4 5" key="2">
    <citation type="journal article" date="2024" name="Int. J. Syst. Evol. Microbiol.">
        <title>Promethearchaeum syntrophicum gen. nov., sp. nov., an anaerobic, obligately syntrophic archaeon, the first isolate of the lineage 'Asgard' archaea, and proposal of the new archaeal phylum Promethearchaeota phyl. nov. and kingdom Promethearchaeati regn. nov.</title>
        <authorList>
            <person name="Imachi H."/>
            <person name="Nobu M.K."/>
            <person name="Kato S."/>
            <person name="Takaki Y."/>
            <person name="Miyazaki M."/>
            <person name="Miyata M."/>
            <person name="Ogawara M."/>
            <person name="Saito Y."/>
            <person name="Sakai S."/>
            <person name="Tahara Y.O."/>
            <person name="Takano Y."/>
            <person name="Tasumi E."/>
            <person name="Uematsu K."/>
            <person name="Yoshimura T."/>
            <person name="Itoh T."/>
            <person name="Ohkuma M."/>
            <person name="Takai K."/>
        </authorList>
    </citation>
    <scope>NUCLEOTIDE SEQUENCE [LARGE SCALE GENOMIC DNA]</scope>
    <source>
        <strain evidence="4 5">MK-D1</strain>
    </source>
</reference>
<dbReference type="InterPro" id="IPR040637">
    <property type="entry name" value="Ribosomal_uL10-like_insert"/>
</dbReference>
<organism evidence="4 5">
    <name type="scientific">Promethearchaeum syntrophicum</name>
    <dbReference type="NCBI Taxonomy" id="2594042"/>
    <lineage>
        <taxon>Archaea</taxon>
        <taxon>Promethearchaeati</taxon>
        <taxon>Promethearchaeota</taxon>
        <taxon>Promethearchaeia</taxon>
        <taxon>Promethearchaeales</taxon>
        <taxon>Promethearchaeaceae</taxon>
        <taxon>Promethearchaeum</taxon>
    </lineage>
</organism>
<comment type="similarity">
    <text evidence="1">Belongs to the universal ribosomal protein uL10 family.</text>
</comment>
<dbReference type="OrthoDB" id="30930at2157"/>
<dbReference type="GO" id="GO:0022625">
    <property type="term" value="C:cytosolic large ribosomal subunit"/>
    <property type="evidence" value="ECO:0007669"/>
    <property type="project" value="TreeGrafter"/>
</dbReference>
<protein>
    <submittedName>
        <fullName evidence="4">50S ribosomal protein L10</fullName>
    </submittedName>
</protein>
<dbReference type="KEGG" id="psyt:DSAG12_01788"/>
<accession>A0A5B9DB35</accession>
<dbReference type="Gene3D" id="6.10.140.760">
    <property type="match status" value="1"/>
</dbReference>
<dbReference type="GO" id="GO:0070180">
    <property type="term" value="F:large ribosomal subunit rRNA binding"/>
    <property type="evidence" value="ECO:0007669"/>
    <property type="project" value="TreeGrafter"/>
</dbReference>
<dbReference type="Pfam" id="PF17777">
    <property type="entry name" value="RL10P_insert"/>
    <property type="match status" value="1"/>
</dbReference>
<dbReference type="GO" id="GO:0000027">
    <property type="term" value="P:ribosomal large subunit assembly"/>
    <property type="evidence" value="ECO:0007669"/>
    <property type="project" value="TreeGrafter"/>
</dbReference>
<dbReference type="GO" id="GO:0002181">
    <property type="term" value="P:cytoplasmic translation"/>
    <property type="evidence" value="ECO:0007669"/>
    <property type="project" value="TreeGrafter"/>
</dbReference>
<keyword evidence="2 4" id="KW-0689">Ribosomal protein</keyword>
<evidence type="ECO:0000256" key="3">
    <source>
        <dbReference type="ARBA" id="ARBA00023274"/>
    </source>
</evidence>
<name>A0A5B9DB35_9ARCH</name>
<dbReference type="InterPro" id="IPR043164">
    <property type="entry name" value="Ribosomal_uL10-like_insert_sf"/>
</dbReference>
<dbReference type="Gene3D" id="3.90.105.20">
    <property type="match status" value="1"/>
</dbReference>
<keyword evidence="5" id="KW-1185">Reference proteome</keyword>
<dbReference type="InterPro" id="IPR050323">
    <property type="entry name" value="Ribosomal_protein_uL10"/>
</dbReference>
<dbReference type="Pfam" id="PF00466">
    <property type="entry name" value="Ribosomal_L10"/>
    <property type="match status" value="1"/>
</dbReference>